<dbReference type="GO" id="GO:0003735">
    <property type="term" value="F:structural constituent of ribosome"/>
    <property type="evidence" value="ECO:0007669"/>
    <property type="project" value="InterPro"/>
</dbReference>
<protein>
    <recommendedName>
        <fullName evidence="6">Ribosomal protein S11</fullName>
    </recommendedName>
</protein>
<keyword evidence="2" id="KW-0689">Ribosomal protein</keyword>
<sequence>MQSLSSLRSALGSISASFPLRSHGPLNSICRHAASPGKLKLSLSLLSLFPTSNWKLVHHAGCLESLGGSFWSVDNVARGESARHMSRYSGNSGMNFGLLAYKEDVTAPYALSFRSFIHSSGQKDVETGRDSNPTDFAVGQEAFEMGRSSWQNSNFQMGRNFRHMDSAGGRNSRPMQFVRGVLEQDDYPLPRHQLELSDDFVSMKLTRNNTFVTVTDSKGNKKKNVSMTAGWLQKLQGGAKLGRYAAEATAEHVGQAARQQGLTSFVMRVNGLMYFRRKRIAIMSFAEGYGKHGPSPITHIEDTTRLPHNGCRLPRKRRI</sequence>
<evidence type="ECO:0000256" key="1">
    <source>
        <dbReference type="ARBA" id="ARBA00006194"/>
    </source>
</evidence>
<dbReference type="AlphaFoldDB" id="A0AAV1SQX7"/>
<dbReference type="Pfam" id="PF00411">
    <property type="entry name" value="Ribosomal_S11"/>
    <property type="match status" value="1"/>
</dbReference>
<evidence type="ECO:0000313" key="4">
    <source>
        <dbReference type="EMBL" id="CAK7355959.1"/>
    </source>
</evidence>
<dbReference type="InterPro" id="IPR001971">
    <property type="entry name" value="Ribosomal_uS11"/>
</dbReference>
<dbReference type="InterPro" id="IPR036967">
    <property type="entry name" value="Ribosomal_uS11_sf"/>
</dbReference>
<dbReference type="GO" id="GO:0006412">
    <property type="term" value="P:translation"/>
    <property type="evidence" value="ECO:0007669"/>
    <property type="project" value="InterPro"/>
</dbReference>
<evidence type="ECO:0008006" key="6">
    <source>
        <dbReference type="Google" id="ProtNLM"/>
    </source>
</evidence>
<dbReference type="PANTHER" id="PTHR11759">
    <property type="entry name" value="40S RIBOSOMAL PROTEIN S14/30S RIBOSOMAL PROTEIN S11"/>
    <property type="match status" value="1"/>
</dbReference>
<name>A0AAV1SQX7_9ROSI</name>
<keyword evidence="5" id="KW-1185">Reference proteome</keyword>
<comment type="caution">
    <text evidence="4">The sequence shown here is derived from an EMBL/GenBank/DDBJ whole genome shotgun (WGS) entry which is preliminary data.</text>
</comment>
<evidence type="ECO:0000313" key="5">
    <source>
        <dbReference type="Proteomes" id="UP001314170"/>
    </source>
</evidence>
<comment type="similarity">
    <text evidence="1">Belongs to the universal ribosomal protein uS11 family.</text>
</comment>
<dbReference type="Gene3D" id="3.30.420.80">
    <property type="entry name" value="Ribosomal protein S11"/>
    <property type="match status" value="1"/>
</dbReference>
<dbReference type="EMBL" id="CAWUPB010001197">
    <property type="protein sequence ID" value="CAK7355959.1"/>
    <property type="molecule type" value="Genomic_DNA"/>
</dbReference>
<keyword evidence="3" id="KW-0687">Ribonucleoprotein</keyword>
<dbReference type="GO" id="GO:0005840">
    <property type="term" value="C:ribosome"/>
    <property type="evidence" value="ECO:0007669"/>
    <property type="project" value="UniProtKB-KW"/>
</dbReference>
<dbReference type="Proteomes" id="UP001314170">
    <property type="component" value="Unassembled WGS sequence"/>
</dbReference>
<dbReference type="SUPFAM" id="SSF53137">
    <property type="entry name" value="Translational machinery components"/>
    <property type="match status" value="1"/>
</dbReference>
<dbReference type="GO" id="GO:1990904">
    <property type="term" value="C:ribonucleoprotein complex"/>
    <property type="evidence" value="ECO:0007669"/>
    <property type="project" value="UniProtKB-KW"/>
</dbReference>
<organism evidence="4 5">
    <name type="scientific">Dovyalis caffra</name>
    <dbReference type="NCBI Taxonomy" id="77055"/>
    <lineage>
        <taxon>Eukaryota</taxon>
        <taxon>Viridiplantae</taxon>
        <taxon>Streptophyta</taxon>
        <taxon>Embryophyta</taxon>
        <taxon>Tracheophyta</taxon>
        <taxon>Spermatophyta</taxon>
        <taxon>Magnoliopsida</taxon>
        <taxon>eudicotyledons</taxon>
        <taxon>Gunneridae</taxon>
        <taxon>Pentapetalae</taxon>
        <taxon>rosids</taxon>
        <taxon>fabids</taxon>
        <taxon>Malpighiales</taxon>
        <taxon>Salicaceae</taxon>
        <taxon>Flacourtieae</taxon>
        <taxon>Dovyalis</taxon>
    </lineage>
</organism>
<evidence type="ECO:0000256" key="2">
    <source>
        <dbReference type="ARBA" id="ARBA00022980"/>
    </source>
</evidence>
<gene>
    <name evidence="4" type="ORF">DCAF_LOCUS26223</name>
</gene>
<proteinExistence type="inferred from homology"/>
<dbReference type="HAMAP" id="MF_01310">
    <property type="entry name" value="Ribosomal_uS11"/>
    <property type="match status" value="1"/>
</dbReference>
<accession>A0AAV1SQX7</accession>
<evidence type="ECO:0000256" key="3">
    <source>
        <dbReference type="ARBA" id="ARBA00023274"/>
    </source>
</evidence>
<reference evidence="4 5" key="1">
    <citation type="submission" date="2024-01" db="EMBL/GenBank/DDBJ databases">
        <authorList>
            <person name="Waweru B."/>
        </authorList>
    </citation>
    <scope>NUCLEOTIDE SEQUENCE [LARGE SCALE GENOMIC DNA]</scope>
</reference>